<evidence type="ECO:0000313" key="4">
    <source>
        <dbReference type="Proteomes" id="UP001230207"/>
    </source>
</evidence>
<evidence type="ECO:0000259" key="2">
    <source>
        <dbReference type="PROSITE" id="PS51740"/>
    </source>
</evidence>
<dbReference type="NCBIfam" id="TIGR01439">
    <property type="entry name" value="lp_hng_hel_AbrB"/>
    <property type="match status" value="1"/>
</dbReference>
<organism evidence="3 4">
    <name type="scientific">Pararhizobium capsulatum DSM 1112</name>
    <dbReference type="NCBI Taxonomy" id="1121113"/>
    <lineage>
        <taxon>Bacteria</taxon>
        <taxon>Pseudomonadati</taxon>
        <taxon>Pseudomonadota</taxon>
        <taxon>Alphaproteobacteria</taxon>
        <taxon>Hyphomicrobiales</taxon>
        <taxon>Rhizobiaceae</taxon>
        <taxon>Rhizobium/Agrobacterium group</taxon>
        <taxon>Pararhizobium</taxon>
    </lineage>
</organism>
<protein>
    <submittedName>
        <fullName evidence="3">Antitoxin PrlF</fullName>
    </submittedName>
</protein>
<evidence type="ECO:0000256" key="1">
    <source>
        <dbReference type="PROSITE-ProRule" id="PRU01076"/>
    </source>
</evidence>
<keyword evidence="4" id="KW-1185">Reference proteome</keyword>
<reference evidence="3 4" key="1">
    <citation type="submission" date="2023-07" db="EMBL/GenBank/DDBJ databases">
        <title>Genomic Encyclopedia of Type Strains, Phase IV (KMG-IV): sequencing the most valuable type-strain genomes for metagenomic binning, comparative biology and taxonomic classification.</title>
        <authorList>
            <person name="Goeker M."/>
        </authorList>
    </citation>
    <scope>NUCLEOTIDE SEQUENCE [LARGE SCALE GENOMIC DNA]</scope>
    <source>
        <strain evidence="3 4">DSM 1112</strain>
    </source>
</reference>
<comment type="caution">
    <text evidence="3">The sequence shown here is derived from an EMBL/GenBank/DDBJ whole genome shotgun (WGS) entry which is preliminary data.</text>
</comment>
<dbReference type="Gene3D" id="2.10.260.10">
    <property type="match status" value="1"/>
</dbReference>
<dbReference type="InterPro" id="IPR007159">
    <property type="entry name" value="SpoVT-AbrB_dom"/>
</dbReference>
<dbReference type="InterPro" id="IPR037914">
    <property type="entry name" value="SpoVT-AbrB_sf"/>
</dbReference>
<dbReference type="EMBL" id="JAUSVF010000001">
    <property type="protein sequence ID" value="MDQ0321130.1"/>
    <property type="molecule type" value="Genomic_DNA"/>
</dbReference>
<dbReference type="SUPFAM" id="SSF89447">
    <property type="entry name" value="AbrB/MazE/MraZ-like"/>
    <property type="match status" value="1"/>
</dbReference>
<accession>A0ABU0BSB1</accession>
<dbReference type="RefSeq" id="WP_307231480.1">
    <property type="nucleotide sequence ID" value="NZ_JAUSVF010000001.1"/>
</dbReference>
<proteinExistence type="predicted"/>
<dbReference type="Pfam" id="PF15937">
    <property type="entry name" value="PrlF_antitoxin"/>
    <property type="match status" value="1"/>
</dbReference>
<gene>
    <name evidence="3" type="ORF">QO002_003268</name>
</gene>
<dbReference type="SMART" id="SM00966">
    <property type="entry name" value="SpoVT_AbrB"/>
    <property type="match status" value="1"/>
</dbReference>
<name>A0ABU0BSB1_9HYPH</name>
<dbReference type="Proteomes" id="UP001230207">
    <property type="component" value="Unassembled WGS sequence"/>
</dbReference>
<keyword evidence="1" id="KW-0238">DNA-binding</keyword>
<evidence type="ECO:0000313" key="3">
    <source>
        <dbReference type="EMBL" id="MDQ0321130.1"/>
    </source>
</evidence>
<feature type="domain" description="SpoVT-AbrB" evidence="2">
    <location>
        <begin position="6"/>
        <end position="52"/>
    </location>
</feature>
<dbReference type="InterPro" id="IPR031848">
    <property type="entry name" value="PrlF_antitoxin"/>
</dbReference>
<sequence>MPALLKKIGTITEKGQVTVPKAVREALGLGYGGRVAFYVDENRHVSIEKELDEADDDPVIDSFLSFLADDMEKHPERVQEFPKALVDRMVELTKGMHFNLEDPIAGDVNI</sequence>
<dbReference type="PROSITE" id="PS51740">
    <property type="entry name" value="SPOVT_ABRB"/>
    <property type="match status" value="1"/>
</dbReference>